<dbReference type="EMBL" id="CADEPI010000093">
    <property type="protein sequence ID" value="CAB3374103.1"/>
    <property type="molecule type" value="Genomic_DNA"/>
</dbReference>
<evidence type="ECO:0000313" key="3">
    <source>
        <dbReference type="EMBL" id="CAB3374103.1"/>
    </source>
</evidence>
<keyword evidence="4" id="KW-1185">Reference proteome</keyword>
<proteinExistence type="predicted"/>
<feature type="region of interest" description="Disordered" evidence="1">
    <location>
        <begin position="25"/>
        <end position="47"/>
    </location>
</feature>
<evidence type="ECO:0008006" key="5">
    <source>
        <dbReference type="Google" id="ProtNLM"/>
    </source>
</evidence>
<feature type="signal peptide" evidence="2">
    <location>
        <begin position="1"/>
        <end position="20"/>
    </location>
</feature>
<name>A0A8S1CXV6_9INSE</name>
<feature type="compositionally biased region" description="Low complexity" evidence="1">
    <location>
        <begin position="486"/>
        <end position="516"/>
    </location>
</feature>
<accession>A0A8S1CXV6</accession>
<evidence type="ECO:0000256" key="1">
    <source>
        <dbReference type="SAM" id="MobiDB-lite"/>
    </source>
</evidence>
<feature type="region of interest" description="Disordered" evidence="1">
    <location>
        <begin position="454"/>
        <end position="627"/>
    </location>
</feature>
<evidence type="ECO:0000313" key="4">
    <source>
        <dbReference type="Proteomes" id="UP000494165"/>
    </source>
</evidence>
<feature type="region of interest" description="Disordered" evidence="1">
    <location>
        <begin position="180"/>
        <end position="200"/>
    </location>
</feature>
<feature type="compositionally biased region" description="Basic and acidic residues" evidence="1">
    <location>
        <begin position="563"/>
        <end position="572"/>
    </location>
</feature>
<organism evidence="3 4">
    <name type="scientific">Cloeon dipterum</name>
    <dbReference type="NCBI Taxonomy" id="197152"/>
    <lineage>
        <taxon>Eukaryota</taxon>
        <taxon>Metazoa</taxon>
        <taxon>Ecdysozoa</taxon>
        <taxon>Arthropoda</taxon>
        <taxon>Hexapoda</taxon>
        <taxon>Insecta</taxon>
        <taxon>Pterygota</taxon>
        <taxon>Palaeoptera</taxon>
        <taxon>Ephemeroptera</taxon>
        <taxon>Pisciforma</taxon>
        <taxon>Baetidae</taxon>
        <taxon>Cloeon</taxon>
    </lineage>
</organism>
<feature type="compositionally biased region" description="Basic and acidic residues" evidence="1">
    <location>
        <begin position="136"/>
        <end position="148"/>
    </location>
</feature>
<keyword evidence="2" id="KW-0732">Signal</keyword>
<reference evidence="3 4" key="1">
    <citation type="submission" date="2020-04" db="EMBL/GenBank/DDBJ databases">
        <authorList>
            <person name="Alioto T."/>
            <person name="Alioto T."/>
            <person name="Gomez Garrido J."/>
        </authorList>
    </citation>
    <scope>NUCLEOTIDE SEQUENCE [LARGE SCALE GENOMIC DNA]</scope>
</reference>
<feature type="compositionally biased region" description="Basic and acidic residues" evidence="1">
    <location>
        <begin position="601"/>
        <end position="610"/>
    </location>
</feature>
<comment type="caution">
    <text evidence="3">The sequence shown here is derived from an EMBL/GenBank/DDBJ whole genome shotgun (WGS) entry which is preliminary data.</text>
</comment>
<dbReference type="AlphaFoldDB" id="A0A8S1CXV6"/>
<dbReference type="OrthoDB" id="6631487at2759"/>
<sequence length="627" mass="68679">MQSLYLCSAALFALLASARGADYSQKNPAAEDPRIQKQQPFHWGTPPPGHRVKLGFVPIKVLASVRHEKSTKFVPRREALSEASTPEEIVLAKRLKEAITTKKLGEVYTEQGYEDQNYDHGHYEKQGDFKENFQNHDRKEHKSEHADSSGDQATHATVEVPETKAAVDVVKYPFYLSAPQNSATSVGPDDKGPKGEPRLRGLGDKIDCLVSKYFGADPFDNPLFKEEKVHAGSINPQTLLPSETNTGPVLFITNASKKEQAEKEARTKKMRQAKQAKKNKQNLIMASAGTEEIKGLMPPPLPIIRLRKARDIGAPVIYSTRQGGVKFLAESKAADAPHPSRRLSGKFGARSYEVTEEPEEQPLRAFPVRTTKIERHRLNQEEPALYSSTYVPEAAAAPAEEAITTKWNAAPAPRQPENVILAAETPEPPRKALSRAAPVPPPFRRTFSTVVANAASAPGGPDRDPIPPVPETTTNSIAAAPIELEAATTTTTTTTTTTPAATTVASTRGRQRSSSGRSRDRSPEPATKPQRARGRQTEAVAEADDEKVVATTRRTVRRGRQRTKPDEAEKPLRNAPEATESAGAATNQRARPTSPELPVSSEHRNQESSRARGRKRFNPPAHLDEQT</sequence>
<feature type="region of interest" description="Disordered" evidence="1">
    <location>
        <begin position="136"/>
        <end position="155"/>
    </location>
</feature>
<protein>
    <recommendedName>
        <fullName evidence="5">DUF4758 domain-containing protein</fullName>
    </recommendedName>
</protein>
<evidence type="ECO:0000256" key="2">
    <source>
        <dbReference type="SAM" id="SignalP"/>
    </source>
</evidence>
<dbReference type="Proteomes" id="UP000494165">
    <property type="component" value="Unassembled WGS sequence"/>
</dbReference>
<gene>
    <name evidence="3" type="ORF">CLODIP_2_CD13820</name>
</gene>
<feature type="compositionally biased region" description="Basic and acidic residues" evidence="1">
    <location>
        <begin position="188"/>
        <end position="200"/>
    </location>
</feature>
<feature type="chain" id="PRO_5035747095" description="DUF4758 domain-containing protein" evidence="2">
    <location>
        <begin position="21"/>
        <end position="627"/>
    </location>
</feature>